<dbReference type="Pfam" id="PF00485">
    <property type="entry name" value="PRK"/>
    <property type="match status" value="1"/>
</dbReference>
<name>A0A7Z0I2U3_9RHOB</name>
<dbReference type="Gene3D" id="3.40.50.300">
    <property type="entry name" value="P-loop containing nucleotide triphosphate hydrolases"/>
    <property type="match status" value="1"/>
</dbReference>
<proteinExistence type="predicted"/>
<dbReference type="SUPFAM" id="SSF52540">
    <property type="entry name" value="P-loop containing nucleoside triphosphate hydrolases"/>
    <property type="match status" value="1"/>
</dbReference>
<comment type="caution">
    <text evidence="2">The sequence shown here is derived from an EMBL/GenBank/DDBJ whole genome shotgun (WGS) entry which is preliminary data.</text>
</comment>
<organism evidence="2 3">
    <name type="scientific">Rhabdonatronobacter sediminivivens</name>
    <dbReference type="NCBI Taxonomy" id="2743469"/>
    <lineage>
        <taxon>Bacteria</taxon>
        <taxon>Pseudomonadati</taxon>
        <taxon>Pseudomonadota</taxon>
        <taxon>Alphaproteobacteria</taxon>
        <taxon>Rhodobacterales</taxon>
        <taxon>Paracoccaceae</taxon>
        <taxon>Rhabdonatronobacter</taxon>
    </lineage>
</organism>
<dbReference type="EMBL" id="JACBXS010000097">
    <property type="protein sequence ID" value="NYS26883.1"/>
    <property type="molecule type" value="Genomic_DNA"/>
</dbReference>
<sequence length="199" mass="22275">MDRYPPRVTGIKDLAEHVMAAAHGVDRPFILALDGRSGAGKSTLAAAFATEIEAAVIEGDDFYAGGIDLRSDRPEARIDACIDWTRQRQVLRGLHAGQAVEWRAFDWDAFDGRLCHPPKRLSPAPYVILEGVYAARPELADLLDLRVLVEVAPGIRTARLLDREGAIGGWERQWHEAEEHYFRDVMPPECFDLIYRDPA</sequence>
<gene>
    <name evidence="2" type="ORF">HUK65_18165</name>
</gene>
<dbReference type="Proteomes" id="UP000529417">
    <property type="component" value="Unassembled WGS sequence"/>
</dbReference>
<evidence type="ECO:0000259" key="1">
    <source>
        <dbReference type="Pfam" id="PF00485"/>
    </source>
</evidence>
<dbReference type="AlphaFoldDB" id="A0A7Z0I2U3"/>
<protein>
    <recommendedName>
        <fullName evidence="1">Phosphoribulokinase/uridine kinase domain-containing protein</fullName>
    </recommendedName>
</protein>
<dbReference type="InterPro" id="IPR006083">
    <property type="entry name" value="PRK/URK"/>
</dbReference>
<dbReference type="GO" id="GO:0005524">
    <property type="term" value="F:ATP binding"/>
    <property type="evidence" value="ECO:0007669"/>
    <property type="project" value="InterPro"/>
</dbReference>
<dbReference type="GO" id="GO:0016301">
    <property type="term" value="F:kinase activity"/>
    <property type="evidence" value="ECO:0007669"/>
    <property type="project" value="InterPro"/>
</dbReference>
<keyword evidence="3" id="KW-1185">Reference proteome</keyword>
<evidence type="ECO:0000313" key="2">
    <source>
        <dbReference type="EMBL" id="NYS26883.1"/>
    </source>
</evidence>
<dbReference type="InterPro" id="IPR027417">
    <property type="entry name" value="P-loop_NTPase"/>
</dbReference>
<feature type="domain" description="Phosphoribulokinase/uridine kinase" evidence="1">
    <location>
        <begin position="30"/>
        <end position="166"/>
    </location>
</feature>
<reference evidence="2 3" key="1">
    <citation type="journal article" date="2000" name="Arch. Microbiol.">
        <title>Rhodobaca bogoriensis gen. nov. and sp. nov., an alkaliphilic purple nonsulfur bacterium from African Rift Valley soda lakes.</title>
        <authorList>
            <person name="Milford A.D."/>
            <person name="Achenbach L.A."/>
            <person name="Jung D.O."/>
            <person name="Madigan M.T."/>
        </authorList>
    </citation>
    <scope>NUCLEOTIDE SEQUENCE [LARGE SCALE GENOMIC DNA]</scope>
    <source>
        <strain evidence="2 3">2376</strain>
    </source>
</reference>
<accession>A0A7Z0I2U3</accession>
<evidence type="ECO:0000313" key="3">
    <source>
        <dbReference type="Proteomes" id="UP000529417"/>
    </source>
</evidence>